<accession>A0A7S3IZQ1</accession>
<dbReference type="AlphaFoldDB" id="A0A7S3IZQ1"/>
<protein>
    <submittedName>
        <fullName evidence="2">Uncharacterized protein</fullName>
    </submittedName>
</protein>
<keyword evidence="1" id="KW-1133">Transmembrane helix</keyword>
<feature type="transmembrane region" description="Helical" evidence="1">
    <location>
        <begin position="139"/>
        <end position="158"/>
    </location>
</feature>
<dbReference type="EMBL" id="HBIH01039081">
    <property type="protein sequence ID" value="CAE0335148.1"/>
    <property type="molecule type" value="Transcribed_RNA"/>
</dbReference>
<evidence type="ECO:0000256" key="1">
    <source>
        <dbReference type="SAM" id="Phobius"/>
    </source>
</evidence>
<proteinExistence type="predicted"/>
<keyword evidence="1" id="KW-0472">Membrane</keyword>
<feature type="transmembrane region" description="Helical" evidence="1">
    <location>
        <begin position="195"/>
        <end position="218"/>
    </location>
</feature>
<gene>
    <name evidence="2" type="ORF">SINC0208_LOCUS15787</name>
</gene>
<feature type="transmembrane region" description="Helical" evidence="1">
    <location>
        <begin position="52"/>
        <end position="75"/>
    </location>
</feature>
<organism evidence="2">
    <name type="scientific">Strombidium inclinatum</name>
    <dbReference type="NCBI Taxonomy" id="197538"/>
    <lineage>
        <taxon>Eukaryota</taxon>
        <taxon>Sar</taxon>
        <taxon>Alveolata</taxon>
        <taxon>Ciliophora</taxon>
        <taxon>Intramacronucleata</taxon>
        <taxon>Spirotrichea</taxon>
        <taxon>Oligotrichia</taxon>
        <taxon>Strombidiidae</taxon>
        <taxon>Strombidium</taxon>
    </lineage>
</organism>
<name>A0A7S3IZQ1_9SPIT</name>
<feature type="transmembrane region" description="Helical" evidence="1">
    <location>
        <begin position="108"/>
        <end position="127"/>
    </location>
</feature>
<evidence type="ECO:0000313" key="2">
    <source>
        <dbReference type="EMBL" id="CAE0335148.1"/>
    </source>
</evidence>
<reference evidence="2" key="1">
    <citation type="submission" date="2021-01" db="EMBL/GenBank/DDBJ databases">
        <authorList>
            <person name="Corre E."/>
            <person name="Pelletier E."/>
            <person name="Niang G."/>
            <person name="Scheremetjew M."/>
            <person name="Finn R."/>
            <person name="Kale V."/>
            <person name="Holt S."/>
            <person name="Cochrane G."/>
            <person name="Meng A."/>
            <person name="Brown T."/>
            <person name="Cohen L."/>
        </authorList>
    </citation>
    <scope>NUCLEOTIDE SEQUENCE</scope>
    <source>
        <strain evidence="2">S3</strain>
    </source>
</reference>
<keyword evidence="1" id="KW-0812">Transmembrane</keyword>
<sequence>MSNNFVNMNESSDDALSLDLSMGRIRKQELGLDYHQESKADKRVRKCTMINIIILFLAIGLLKLLVLIGFGYFTFRRVDRPDCYASSEKDKPSPSREDDDYENVTWEYMLIIQIGFWLCVIEALLFFPSLKSKTVQNMLCFMIVPDVLLFLYLNYVVLRHPSRVCMGDYMTEGEIERCQGYMPREEGSFLMMTLLFHWGLVAFLALFLCLHICLTFCFRT</sequence>